<keyword evidence="3" id="KW-1185">Reference proteome</keyword>
<dbReference type="Proteomes" id="UP000184315">
    <property type="component" value="Unassembled WGS sequence"/>
</dbReference>
<dbReference type="InterPro" id="IPR025960">
    <property type="entry name" value="RVT_N"/>
</dbReference>
<dbReference type="EMBL" id="CZDF01000174">
    <property type="protein sequence ID" value="CUR35649.1"/>
    <property type="molecule type" value="Genomic_DNA"/>
</dbReference>
<evidence type="ECO:0000313" key="2">
    <source>
        <dbReference type="EMBL" id="CUR35649.1"/>
    </source>
</evidence>
<evidence type="ECO:0000313" key="3">
    <source>
        <dbReference type="Proteomes" id="UP000184315"/>
    </source>
</evidence>
<dbReference type="AlphaFoldDB" id="A0A1J1LVG3"/>
<accession>A0A1J1LVG3</accession>
<reference evidence="3" key="1">
    <citation type="submission" date="2015-10" db="EMBL/GenBank/DDBJ databases">
        <authorList>
            <person name="Regsiter A."/>
            <person name="william w."/>
        </authorList>
    </citation>
    <scope>NUCLEOTIDE SEQUENCE [LARGE SCALE GENOMIC DNA]</scope>
</reference>
<proteinExistence type="predicted"/>
<evidence type="ECO:0000259" key="1">
    <source>
        <dbReference type="Pfam" id="PF13655"/>
    </source>
</evidence>
<organism evidence="2 3">
    <name type="scientific">Planktothrix tepida PCC 9214</name>
    <dbReference type="NCBI Taxonomy" id="671072"/>
    <lineage>
        <taxon>Bacteria</taxon>
        <taxon>Bacillati</taxon>
        <taxon>Cyanobacteriota</taxon>
        <taxon>Cyanophyceae</taxon>
        <taxon>Oscillatoriophycideae</taxon>
        <taxon>Oscillatoriales</taxon>
        <taxon>Microcoleaceae</taxon>
        <taxon>Planktothrix</taxon>
    </lineage>
</organism>
<dbReference type="Pfam" id="PF13655">
    <property type="entry name" value="RVT_N"/>
    <property type="match status" value="1"/>
</dbReference>
<sequence>MSKTLNKNQTVEWNEINWRKAERLTFKLQKRIFRASERGDVKAVRKLHSYPD</sequence>
<gene>
    <name evidence="2" type="ORF">PL9214670275</name>
</gene>
<protein>
    <recommendedName>
        <fullName evidence="1">Reverse transcriptase N-terminal domain-containing protein</fullName>
    </recommendedName>
</protein>
<feature type="domain" description="Reverse transcriptase N-terminal" evidence="1">
    <location>
        <begin position="13"/>
        <end position="48"/>
    </location>
</feature>
<name>A0A1J1LVG3_9CYAN</name>
<dbReference type="STRING" id="671072.PL9214670275"/>